<evidence type="ECO:0000256" key="1">
    <source>
        <dbReference type="SAM" id="Phobius"/>
    </source>
</evidence>
<proteinExistence type="predicted"/>
<organism evidence="2 3">
    <name type="scientific">Acropora cervicornis</name>
    <name type="common">Staghorn coral</name>
    <dbReference type="NCBI Taxonomy" id="6130"/>
    <lineage>
        <taxon>Eukaryota</taxon>
        <taxon>Metazoa</taxon>
        <taxon>Cnidaria</taxon>
        <taxon>Anthozoa</taxon>
        <taxon>Hexacorallia</taxon>
        <taxon>Scleractinia</taxon>
        <taxon>Astrocoeniina</taxon>
        <taxon>Acroporidae</taxon>
        <taxon>Acropora</taxon>
    </lineage>
</organism>
<reference evidence="2" key="1">
    <citation type="journal article" date="2023" name="G3 (Bethesda)">
        <title>Whole genome assembly and annotation of the endangered Caribbean coral Acropora cervicornis.</title>
        <authorList>
            <person name="Selwyn J.D."/>
            <person name="Vollmer S.V."/>
        </authorList>
    </citation>
    <scope>NUCLEOTIDE SEQUENCE</scope>
    <source>
        <strain evidence="2">K2</strain>
    </source>
</reference>
<dbReference type="EMBL" id="JARQWQ010000023">
    <property type="protein sequence ID" value="KAK2564136.1"/>
    <property type="molecule type" value="Genomic_DNA"/>
</dbReference>
<comment type="caution">
    <text evidence="2">The sequence shown here is derived from an EMBL/GenBank/DDBJ whole genome shotgun (WGS) entry which is preliminary data.</text>
</comment>
<evidence type="ECO:0000313" key="3">
    <source>
        <dbReference type="Proteomes" id="UP001249851"/>
    </source>
</evidence>
<name>A0AAD9V7G6_ACRCE</name>
<reference evidence="2" key="2">
    <citation type="journal article" date="2023" name="Science">
        <title>Genomic signatures of disease resistance in endangered staghorn corals.</title>
        <authorList>
            <person name="Vollmer S.V."/>
            <person name="Selwyn J.D."/>
            <person name="Despard B.A."/>
            <person name="Roesel C.L."/>
        </authorList>
    </citation>
    <scope>NUCLEOTIDE SEQUENCE</scope>
    <source>
        <strain evidence="2">K2</strain>
    </source>
</reference>
<keyword evidence="3" id="KW-1185">Reference proteome</keyword>
<sequence length="93" mass="10956">MCKKNSYYRAYKREHNALPLDNLEQLRFYQDLCLVPSLNSSLLRYLTIRKSIDGGIKESSSCALLFCFAVLSLYMCYYFGRKLHLERTVRLTT</sequence>
<keyword evidence="1" id="KW-1133">Transmembrane helix</keyword>
<feature type="transmembrane region" description="Helical" evidence="1">
    <location>
        <begin position="63"/>
        <end position="80"/>
    </location>
</feature>
<accession>A0AAD9V7G6</accession>
<gene>
    <name evidence="2" type="ORF">P5673_012373</name>
</gene>
<dbReference type="AlphaFoldDB" id="A0AAD9V7G6"/>
<evidence type="ECO:0000313" key="2">
    <source>
        <dbReference type="EMBL" id="KAK2564136.1"/>
    </source>
</evidence>
<keyword evidence="1" id="KW-0812">Transmembrane</keyword>
<dbReference type="Proteomes" id="UP001249851">
    <property type="component" value="Unassembled WGS sequence"/>
</dbReference>
<protein>
    <submittedName>
        <fullName evidence="2">Uncharacterized protein</fullName>
    </submittedName>
</protein>
<keyword evidence="1" id="KW-0472">Membrane</keyword>